<dbReference type="AlphaFoldDB" id="A0AAV4AU32"/>
<reference evidence="1 2" key="1">
    <citation type="journal article" date="2021" name="Elife">
        <title>Chloroplast acquisition without the gene transfer in kleptoplastic sea slugs, Plakobranchus ocellatus.</title>
        <authorList>
            <person name="Maeda T."/>
            <person name="Takahashi S."/>
            <person name="Yoshida T."/>
            <person name="Shimamura S."/>
            <person name="Takaki Y."/>
            <person name="Nagai Y."/>
            <person name="Toyoda A."/>
            <person name="Suzuki Y."/>
            <person name="Arimoto A."/>
            <person name="Ishii H."/>
            <person name="Satoh N."/>
            <person name="Nishiyama T."/>
            <person name="Hasebe M."/>
            <person name="Maruyama T."/>
            <person name="Minagawa J."/>
            <person name="Obokata J."/>
            <person name="Shigenobu S."/>
        </authorList>
    </citation>
    <scope>NUCLEOTIDE SEQUENCE [LARGE SCALE GENOMIC DNA]</scope>
</reference>
<name>A0AAV4AU32_9GAST</name>
<sequence>MWVVGGSMICELNPEICRGLCVVCSSLARTRTFNKGLEAWDHLVIGRQYATTASKSNLTVSVDHRKHPLTSTSCHPGLLTKEFAGYDKRAWQLWFHACKSCSEGGVSSNI</sequence>
<evidence type="ECO:0000313" key="1">
    <source>
        <dbReference type="EMBL" id="GFO10323.1"/>
    </source>
</evidence>
<comment type="caution">
    <text evidence="1">The sequence shown here is derived from an EMBL/GenBank/DDBJ whole genome shotgun (WGS) entry which is preliminary data.</text>
</comment>
<proteinExistence type="predicted"/>
<protein>
    <submittedName>
        <fullName evidence="1">Uncharacterized protein</fullName>
    </submittedName>
</protein>
<organism evidence="1 2">
    <name type="scientific">Plakobranchus ocellatus</name>
    <dbReference type="NCBI Taxonomy" id="259542"/>
    <lineage>
        <taxon>Eukaryota</taxon>
        <taxon>Metazoa</taxon>
        <taxon>Spiralia</taxon>
        <taxon>Lophotrochozoa</taxon>
        <taxon>Mollusca</taxon>
        <taxon>Gastropoda</taxon>
        <taxon>Heterobranchia</taxon>
        <taxon>Euthyneura</taxon>
        <taxon>Panpulmonata</taxon>
        <taxon>Sacoglossa</taxon>
        <taxon>Placobranchoidea</taxon>
        <taxon>Plakobranchidae</taxon>
        <taxon>Plakobranchus</taxon>
    </lineage>
</organism>
<dbReference type="EMBL" id="BLXT01004151">
    <property type="protein sequence ID" value="GFO10323.1"/>
    <property type="molecule type" value="Genomic_DNA"/>
</dbReference>
<gene>
    <name evidence="1" type="ORF">PoB_003682800</name>
</gene>
<dbReference type="Proteomes" id="UP000735302">
    <property type="component" value="Unassembled WGS sequence"/>
</dbReference>
<keyword evidence="2" id="KW-1185">Reference proteome</keyword>
<evidence type="ECO:0000313" key="2">
    <source>
        <dbReference type="Proteomes" id="UP000735302"/>
    </source>
</evidence>
<accession>A0AAV4AU32</accession>